<evidence type="ECO:0000313" key="1">
    <source>
        <dbReference type="EMBL" id="KAK8484089.1"/>
    </source>
</evidence>
<keyword evidence="2" id="KW-1185">Reference proteome</keyword>
<organism evidence="1 2">
    <name type="scientific">Hibiscus sabdariffa</name>
    <name type="common">roselle</name>
    <dbReference type="NCBI Taxonomy" id="183260"/>
    <lineage>
        <taxon>Eukaryota</taxon>
        <taxon>Viridiplantae</taxon>
        <taxon>Streptophyta</taxon>
        <taxon>Embryophyta</taxon>
        <taxon>Tracheophyta</taxon>
        <taxon>Spermatophyta</taxon>
        <taxon>Magnoliopsida</taxon>
        <taxon>eudicotyledons</taxon>
        <taxon>Gunneridae</taxon>
        <taxon>Pentapetalae</taxon>
        <taxon>rosids</taxon>
        <taxon>malvids</taxon>
        <taxon>Malvales</taxon>
        <taxon>Malvaceae</taxon>
        <taxon>Malvoideae</taxon>
        <taxon>Hibiscus</taxon>
    </lineage>
</organism>
<dbReference type="Proteomes" id="UP001472677">
    <property type="component" value="Unassembled WGS sequence"/>
</dbReference>
<proteinExistence type="predicted"/>
<dbReference type="EMBL" id="JBBPBM010001457">
    <property type="protein sequence ID" value="KAK8484089.1"/>
    <property type="molecule type" value="Genomic_DNA"/>
</dbReference>
<evidence type="ECO:0000313" key="2">
    <source>
        <dbReference type="Proteomes" id="UP001472677"/>
    </source>
</evidence>
<sequence length="105" mass="11545">MTPKVHHLTCLSNKSARSCRFVFSDGRKLLCFLVVTGEPVNPTLNKDQPELGILILPVPLQMLADGNGLLDEVIQILRNFRGKTVGLEDTQDLATSNTLNLSNTQ</sequence>
<name>A0ABR1ZTP8_9ROSI</name>
<comment type="caution">
    <text evidence="1">The sequence shown here is derived from an EMBL/GenBank/DDBJ whole genome shotgun (WGS) entry which is preliminary data.</text>
</comment>
<protein>
    <submittedName>
        <fullName evidence="1">Uncharacterized protein</fullName>
    </submittedName>
</protein>
<gene>
    <name evidence="1" type="ORF">V6N12_036761</name>
</gene>
<reference evidence="1 2" key="1">
    <citation type="journal article" date="2024" name="G3 (Bethesda)">
        <title>Genome assembly of Hibiscus sabdariffa L. provides insights into metabolisms of medicinal natural products.</title>
        <authorList>
            <person name="Kim T."/>
        </authorList>
    </citation>
    <scope>NUCLEOTIDE SEQUENCE [LARGE SCALE GENOMIC DNA]</scope>
    <source>
        <strain evidence="1">TK-2024</strain>
        <tissue evidence="1">Old leaves</tissue>
    </source>
</reference>
<accession>A0ABR1ZTP8</accession>